<reference evidence="2" key="1">
    <citation type="journal article" date="2014" name="Front. Microbiol.">
        <title>High frequency of phylogenetically diverse reductive dehalogenase-homologous genes in deep subseafloor sedimentary metagenomes.</title>
        <authorList>
            <person name="Kawai M."/>
            <person name="Futagami T."/>
            <person name="Toyoda A."/>
            <person name="Takaki Y."/>
            <person name="Nishi S."/>
            <person name="Hori S."/>
            <person name="Arai W."/>
            <person name="Tsubouchi T."/>
            <person name="Morono Y."/>
            <person name="Uchiyama I."/>
            <person name="Ito T."/>
            <person name="Fujiyama A."/>
            <person name="Inagaki F."/>
            <person name="Takami H."/>
        </authorList>
    </citation>
    <scope>NUCLEOTIDE SEQUENCE</scope>
    <source>
        <strain evidence="2">Expedition CK06-06</strain>
    </source>
</reference>
<organism evidence="2">
    <name type="scientific">marine sediment metagenome</name>
    <dbReference type="NCBI Taxonomy" id="412755"/>
    <lineage>
        <taxon>unclassified sequences</taxon>
        <taxon>metagenomes</taxon>
        <taxon>ecological metagenomes</taxon>
    </lineage>
</organism>
<dbReference type="GO" id="GO:0016620">
    <property type="term" value="F:oxidoreductase activity, acting on the aldehyde or oxo group of donors, NAD or NADP as acceptor"/>
    <property type="evidence" value="ECO:0007669"/>
    <property type="project" value="InterPro"/>
</dbReference>
<dbReference type="SUPFAM" id="SSF53720">
    <property type="entry name" value="ALDH-like"/>
    <property type="match status" value="1"/>
</dbReference>
<dbReference type="InterPro" id="IPR016161">
    <property type="entry name" value="Ald_DH/histidinol_DH"/>
</dbReference>
<dbReference type="InterPro" id="IPR015590">
    <property type="entry name" value="Aldehyde_DH_dom"/>
</dbReference>
<evidence type="ECO:0000259" key="1">
    <source>
        <dbReference type="Pfam" id="PF00171"/>
    </source>
</evidence>
<dbReference type="EMBL" id="BARV01042829">
    <property type="protein sequence ID" value="GAI51315.1"/>
    <property type="molecule type" value="Genomic_DNA"/>
</dbReference>
<sequence>RIDMMPFGGVKRSGLGREGIKFALLEMTEPKVVCFNL</sequence>
<feature type="domain" description="Aldehyde dehydrogenase" evidence="1">
    <location>
        <begin position="2"/>
        <end position="33"/>
    </location>
</feature>
<dbReference type="InterPro" id="IPR016163">
    <property type="entry name" value="Ald_DH_C"/>
</dbReference>
<protein>
    <recommendedName>
        <fullName evidence="1">Aldehyde dehydrogenase domain-containing protein</fullName>
    </recommendedName>
</protein>
<name>X1QJX4_9ZZZZ</name>
<comment type="caution">
    <text evidence="2">The sequence shown here is derived from an EMBL/GenBank/DDBJ whole genome shotgun (WGS) entry which is preliminary data.</text>
</comment>
<gene>
    <name evidence="2" type="ORF">S06H3_64221</name>
</gene>
<dbReference type="AlphaFoldDB" id="X1QJX4"/>
<feature type="non-terminal residue" evidence="2">
    <location>
        <position position="1"/>
    </location>
</feature>
<evidence type="ECO:0000313" key="2">
    <source>
        <dbReference type="EMBL" id="GAI51315.1"/>
    </source>
</evidence>
<dbReference type="Gene3D" id="3.40.309.10">
    <property type="entry name" value="Aldehyde Dehydrogenase, Chain A, domain 2"/>
    <property type="match status" value="1"/>
</dbReference>
<proteinExistence type="predicted"/>
<dbReference type="Pfam" id="PF00171">
    <property type="entry name" value="Aldedh"/>
    <property type="match status" value="1"/>
</dbReference>
<accession>X1QJX4</accession>